<proteinExistence type="predicted"/>
<dbReference type="EMBL" id="FR746099">
    <property type="protein sequence ID" value="CCC39366.1"/>
    <property type="molecule type" value="Genomic_DNA"/>
</dbReference>
<dbReference type="Pfam" id="PF24380">
    <property type="entry name" value="DUF7536"/>
    <property type="match status" value="1"/>
</dbReference>
<evidence type="ECO:0000256" key="1">
    <source>
        <dbReference type="SAM" id="Phobius"/>
    </source>
</evidence>
<protein>
    <submittedName>
        <fullName evidence="2">Uncharacterized protein</fullName>
    </submittedName>
</protein>
<dbReference type="AlphaFoldDB" id="G0LHX8"/>
<gene>
    <name evidence="2" type="ordered locus">Hqrw_1413</name>
</gene>
<accession>G0LHX8</accession>
<dbReference type="HOGENOM" id="CLU_178208_0_0_2"/>
<reference evidence="2 3" key="1">
    <citation type="journal article" date="2011" name="PLoS ONE">
        <title>Haloquadratum walsbyi: limited diversity in a global pond.</title>
        <authorList>
            <person name="Dyall-Smith M."/>
            <person name="Pfeiffer F."/>
            <person name="Klee K."/>
            <person name="Palm P."/>
            <person name="Gross K."/>
            <person name="Schuster S.C."/>
            <person name="Rampp M."/>
            <person name="Oesterhelt D."/>
        </authorList>
    </citation>
    <scope>NUCLEOTIDE SEQUENCE [LARGE SCALE GENOMIC DNA]</scope>
    <source>
        <strain evidence="3">DSM 16854 / JCM 12705 / C23</strain>
    </source>
</reference>
<dbReference type="GeneID" id="12446069"/>
<feature type="transmembrane region" description="Helical" evidence="1">
    <location>
        <begin position="24"/>
        <end position="44"/>
    </location>
</feature>
<dbReference type="InterPro" id="IPR055958">
    <property type="entry name" value="DUF7536"/>
</dbReference>
<organism evidence="2 3">
    <name type="scientific">Haloquadratum walsbyi (strain DSM 16854 / JCM 12705 / C23)</name>
    <dbReference type="NCBI Taxonomy" id="768065"/>
    <lineage>
        <taxon>Archaea</taxon>
        <taxon>Methanobacteriati</taxon>
        <taxon>Methanobacteriota</taxon>
        <taxon>Stenosarchaea group</taxon>
        <taxon>Halobacteria</taxon>
        <taxon>Halobacteriales</taxon>
        <taxon>Haloferacaceae</taxon>
        <taxon>Haloquadratum</taxon>
    </lineage>
</organism>
<keyword evidence="1" id="KW-1133">Transmembrane helix</keyword>
<keyword evidence="1" id="KW-0812">Transmembrane</keyword>
<feature type="transmembrane region" description="Helical" evidence="1">
    <location>
        <begin position="64"/>
        <end position="90"/>
    </location>
</feature>
<keyword evidence="1" id="KW-0472">Membrane</keyword>
<sequence>MSNEIPDRPEQSGLITALKVPRNAIIGVAVGIVLAIIVYVARIFEILGPFAGTRQYPVVGPEGWFIVLAFVLATSTALLVTTILTVVSAVRLIREL</sequence>
<dbReference type="KEGG" id="hwc:Hqrw_1413"/>
<dbReference type="Proteomes" id="UP000007954">
    <property type="component" value="Chromosome"/>
</dbReference>
<dbReference type="RefSeq" id="WP_014555243.1">
    <property type="nucleotide sequence ID" value="NC_017459.1"/>
</dbReference>
<name>G0LHX8_HALWC</name>
<evidence type="ECO:0000313" key="2">
    <source>
        <dbReference type="EMBL" id="CCC39366.1"/>
    </source>
</evidence>
<evidence type="ECO:0000313" key="3">
    <source>
        <dbReference type="Proteomes" id="UP000007954"/>
    </source>
</evidence>